<dbReference type="Proteomes" id="UP000221024">
    <property type="component" value="Unassembled WGS sequence"/>
</dbReference>
<organism evidence="2 3">
    <name type="scientific">Longimonas halophila</name>
    <dbReference type="NCBI Taxonomy" id="1469170"/>
    <lineage>
        <taxon>Bacteria</taxon>
        <taxon>Pseudomonadati</taxon>
        <taxon>Rhodothermota</taxon>
        <taxon>Rhodothermia</taxon>
        <taxon>Rhodothermales</taxon>
        <taxon>Salisaetaceae</taxon>
        <taxon>Longimonas</taxon>
    </lineage>
</organism>
<feature type="region of interest" description="Disordered" evidence="1">
    <location>
        <begin position="1"/>
        <end position="22"/>
    </location>
</feature>
<protein>
    <submittedName>
        <fullName evidence="2">Uncharacterized protein</fullName>
    </submittedName>
</protein>
<accession>A0A2H3P9W4</accession>
<reference evidence="2 3" key="1">
    <citation type="submission" date="2017-10" db="EMBL/GenBank/DDBJ databases">
        <title>Draft genome of Longimonas halophila.</title>
        <authorList>
            <person name="Goh K.M."/>
            <person name="Shamsir M.S."/>
            <person name="Lim S.W."/>
        </authorList>
    </citation>
    <scope>NUCLEOTIDE SEQUENCE [LARGE SCALE GENOMIC DNA]</scope>
    <source>
        <strain evidence="2 3">KCTC 42399</strain>
    </source>
</reference>
<keyword evidence="3" id="KW-1185">Reference proteome</keyword>
<dbReference type="EMBL" id="PDEP01000002">
    <property type="protein sequence ID" value="PEN08831.1"/>
    <property type="molecule type" value="Genomic_DNA"/>
</dbReference>
<proteinExistence type="predicted"/>
<gene>
    <name evidence="2" type="ORF">CRI93_03510</name>
</gene>
<comment type="caution">
    <text evidence="2">The sequence shown here is derived from an EMBL/GenBank/DDBJ whole genome shotgun (WGS) entry which is preliminary data.</text>
</comment>
<evidence type="ECO:0000313" key="3">
    <source>
        <dbReference type="Proteomes" id="UP000221024"/>
    </source>
</evidence>
<dbReference type="AlphaFoldDB" id="A0A2H3P9W4"/>
<evidence type="ECO:0000256" key="1">
    <source>
        <dbReference type="SAM" id="MobiDB-lite"/>
    </source>
</evidence>
<evidence type="ECO:0000313" key="2">
    <source>
        <dbReference type="EMBL" id="PEN08831.1"/>
    </source>
</evidence>
<sequence length="271" mass="29874">MLCAAGCSSPESPSSPSEPSAVEQFTPESEADSLALQVYRAHGGAAWARAPYLRFDFAVEQGQEEAVVARHLWNRTTGQYRVEWTNEGSDWVALLDLHSSEEPPVGRVFENGQEVAGDDANAPLQQAYQRYINDTYWLLAPLKLLDPGVNRSMGDAEVVADSTLGADASILHLTFGDVGLTPGDQYWIHIDPATNRVEGWAFHLQNMPEDAEPRAFDWTEETTFERDAGTIHLHTRKQSASGDMAITMPTLRLPNTVDEALFEDGTANQLQ</sequence>
<feature type="compositionally biased region" description="Low complexity" evidence="1">
    <location>
        <begin position="8"/>
        <end position="20"/>
    </location>
</feature>
<name>A0A2H3P9W4_9BACT</name>